<feature type="transmembrane region" description="Helical" evidence="2">
    <location>
        <begin position="264"/>
        <end position="285"/>
    </location>
</feature>
<sequence>MELSQLRFKVYHKAGSFMGHVDGLSRLYSDSVCAVSMADLLNDADTDERCTPLVGEGSAGDVRDSETPNVYPGPAGHGSAEVGESGPVEGDLAEPSGVPTDQLLVSPVDGFGLQQDRFLAEQRRTPWIRAVLAYLESGALALDPQMRTRTLLMAPNYAVRNGVLMRRVHLKSRAGPANSLEVPVIPIQFISTVLHHCHTDVLTAHVGVTKTMDKVRKHAFWPGWKRDVAEYVRECSICGSGKGHRPWRNGLMQRMPIHELSGPFSLLVVDAVGPLVWSALFAVPVQVLRDGEAKYGRYGRMLRSWWVAGQITLEKFGPKPLVRTARSLGRYGRASGEACLLTGRRVLAVMDEAGWLLLLLLSLAIHVPMALYDLMEFSLCGTVGLVVLVAALNALIYLLQWTPFGLEATSIIGGMGLLTLGWDALEMETVAFARWPPISPSAMPGTAFDRTLTIETSLSPLDC</sequence>
<comment type="caution">
    <text evidence="4">The sequence shown here is derived from an EMBL/GenBank/DDBJ whole genome shotgun (WGS) entry which is preliminary data.</text>
</comment>
<evidence type="ECO:0000256" key="1">
    <source>
        <dbReference type="SAM" id="MobiDB-lite"/>
    </source>
</evidence>
<dbReference type="AlphaFoldDB" id="A0A9W7CZ01"/>
<feature type="region of interest" description="Disordered" evidence="1">
    <location>
        <begin position="51"/>
        <end position="99"/>
    </location>
</feature>
<dbReference type="Proteomes" id="UP001165121">
    <property type="component" value="Unassembled WGS sequence"/>
</dbReference>
<evidence type="ECO:0000313" key="5">
    <source>
        <dbReference type="Proteomes" id="UP001165121"/>
    </source>
</evidence>
<reference evidence="4" key="1">
    <citation type="submission" date="2023-04" db="EMBL/GenBank/DDBJ databases">
        <title>Phytophthora fragariaefolia NBRC 109709.</title>
        <authorList>
            <person name="Ichikawa N."/>
            <person name="Sato H."/>
            <person name="Tonouchi N."/>
        </authorList>
    </citation>
    <scope>NUCLEOTIDE SEQUENCE</scope>
    <source>
        <strain evidence="4">NBRC 109709</strain>
    </source>
</reference>
<dbReference type="InterPro" id="IPR041588">
    <property type="entry name" value="Integrase_H2C2"/>
</dbReference>
<dbReference type="InterPro" id="IPR050951">
    <property type="entry name" value="Retrovirus_Pol_polyprotein"/>
</dbReference>
<evidence type="ECO:0000313" key="4">
    <source>
        <dbReference type="EMBL" id="GMF49675.1"/>
    </source>
</evidence>
<keyword evidence="2" id="KW-0812">Transmembrane</keyword>
<organism evidence="4 5">
    <name type="scientific">Phytophthora fragariaefolia</name>
    <dbReference type="NCBI Taxonomy" id="1490495"/>
    <lineage>
        <taxon>Eukaryota</taxon>
        <taxon>Sar</taxon>
        <taxon>Stramenopiles</taxon>
        <taxon>Oomycota</taxon>
        <taxon>Peronosporomycetes</taxon>
        <taxon>Peronosporales</taxon>
        <taxon>Peronosporaceae</taxon>
        <taxon>Phytophthora</taxon>
    </lineage>
</organism>
<dbReference type="EMBL" id="BSXT01002564">
    <property type="protein sequence ID" value="GMF49675.1"/>
    <property type="molecule type" value="Genomic_DNA"/>
</dbReference>
<evidence type="ECO:0000256" key="2">
    <source>
        <dbReference type="SAM" id="Phobius"/>
    </source>
</evidence>
<feature type="transmembrane region" description="Helical" evidence="2">
    <location>
        <begin position="379"/>
        <end position="398"/>
    </location>
</feature>
<feature type="domain" description="Integrase zinc-binding" evidence="3">
    <location>
        <begin position="185"/>
        <end position="239"/>
    </location>
</feature>
<dbReference type="OrthoDB" id="124182at2759"/>
<keyword evidence="2" id="KW-1133">Transmembrane helix</keyword>
<dbReference type="Gene3D" id="1.10.340.70">
    <property type="match status" value="1"/>
</dbReference>
<accession>A0A9W7CZ01</accession>
<feature type="transmembrane region" description="Helical" evidence="2">
    <location>
        <begin position="353"/>
        <end position="372"/>
    </location>
</feature>
<dbReference type="Pfam" id="PF17921">
    <property type="entry name" value="Integrase_H2C2"/>
    <property type="match status" value="1"/>
</dbReference>
<keyword evidence="5" id="KW-1185">Reference proteome</keyword>
<protein>
    <submittedName>
        <fullName evidence="4">Unnamed protein product</fullName>
    </submittedName>
</protein>
<dbReference type="FunFam" id="1.10.340.70:FF:000001">
    <property type="entry name" value="Retrovirus-related Pol polyprotein from transposon gypsy-like Protein"/>
    <property type="match status" value="1"/>
</dbReference>
<dbReference type="PANTHER" id="PTHR37984:SF5">
    <property type="entry name" value="PROTEIN NYNRIN-LIKE"/>
    <property type="match status" value="1"/>
</dbReference>
<evidence type="ECO:0000259" key="3">
    <source>
        <dbReference type="Pfam" id="PF17921"/>
    </source>
</evidence>
<dbReference type="PANTHER" id="PTHR37984">
    <property type="entry name" value="PROTEIN CBG26694"/>
    <property type="match status" value="1"/>
</dbReference>
<keyword evidence="2" id="KW-0472">Membrane</keyword>
<proteinExistence type="predicted"/>
<name>A0A9W7CZ01_9STRA</name>
<gene>
    <name evidence="4" type="ORF">Pfra01_001966800</name>
</gene>